<evidence type="ECO:0000313" key="4">
    <source>
        <dbReference type="Proteomes" id="UP000033220"/>
    </source>
</evidence>
<evidence type="ECO:0000313" key="3">
    <source>
        <dbReference type="EMBL" id="CCG07213.1"/>
    </source>
</evidence>
<gene>
    <name evidence="3" type="ORF">RSPPHO_00587</name>
</gene>
<feature type="transmembrane region" description="Helical" evidence="1">
    <location>
        <begin position="90"/>
        <end position="119"/>
    </location>
</feature>
<dbReference type="Pfam" id="PF11181">
    <property type="entry name" value="YflT"/>
    <property type="match status" value="1"/>
</dbReference>
<dbReference type="InterPro" id="IPR025889">
    <property type="entry name" value="GSP17M-like_dom"/>
</dbReference>
<keyword evidence="1" id="KW-0812">Transmembrane</keyword>
<name>H6SPU3_PARPM</name>
<dbReference type="HOGENOM" id="CLU_083853_3_1_5"/>
<dbReference type="RefSeq" id="WP_014413853.1">
    <property type="nucleotide sequence ID" value="NC_017059.1"/>
</dbReference>
<dbReference type="eggNOG" id="COG4803">
    <property type="taxonomic scope" value="Bacteria"/>
</dbReference>
<dbReference type="Proteomes" id="UP000033220">
    <property type="component" value="Chromosome DSM 122"/>
</dbReference>
<evidence type="ECO:0000259" key="2">
    <source>
        <dbReference type="Pfam" id="PF11181"/>
    </source>
</evidence>
<keyword evidence="1" id="KW-0472">Membrane</keyword>
<feature type="transmembrane region" description="Helical" evidence="1">
    <location>
        <begin position="65"/>
        <end position="84"/>
    </location>
</feature>
<dbReference type="STRING" id="1150469.RSPPHO_00587"/>
<feature type="domain" description="General stress protein 17M-like" evidence="2">
    <location>
        <begin position="7"/>
        <end position="74"/>
    </location>
</feature>
<keyword evidence="4" id="KW-1185">Reference proteome</keyword>
<dbReference type="EMBL" id="HE663493">
    <property type="protein sequence ID" value="CCG07213.1"/>
    <property type="molecule type" value="Genomic_DNA"/>
</dbReference>
<evidence type="ECO:0000256" key="1">
    <source>
        <dbReference type="SAM" id="Phobius"/>
    </source>
</evidence>
<dbReference type="PANTHER" id="PTHR36109:SF2">
    <property type="entry name" value="MEMBRANE PROTEIN"/>
    <property type="match status" value="1"/>
</dbReference>
<reference evidence="3 4" key="1">
    <citation type="submission" date="2012-02" db="EMBL/GenBank/DDBJ databases">
        <title>Shotgun genome sequence of Phaeospirillum photometricum DSM 122.</title>
        <authorList>
            <person name="Duquesne K."/>
            <person name="Sturgis J."/>
        </authorList>
    </citation>
    <scope>NUCLEOTIDE SEQUENCE [LARGE SCALE GENOMIC DNA]</scope>
    <source>
        <strain evidence="4">DSM122</strain>
    </source>
</reference>
<protein>
    <recommendedName>
        <fullName evidence="2">General stress protein 17M-like domain-containing protein</fullName>
    </recommendedName>
</protein>
<keyword evidence="1" id="KW-1133">Transmembrane helix</keyword>
<proteinExistence type="predicted"/>
<dbReference type="PANTHER" id="PTHR36109">
    <property type="entry name" value="MEMBRANE PROTEIN-RELATED"/>
    <property type="match status" value="1"/>
</dbReference>
<dbReference type="KEGG" id="rpm:RSPPHO_00587"/>
<accession>H6SPU3</accession>
<organism evidence="3 4">
    <name type="scientific">Pararhodospirillum photometricum DSM 122</name>
    <dbReference type="NCBI Taxonomy" id="1150469"/>
    <lineage>
        <taxon>Bacteria</taxon>
        <taxon>Pseudomonadati</taxon>
        <taxon>Pseudomonadota</taxon>
        <taxon>Alphaproteobacteria</taxon>
        <taxon>Rhodospirillales</taxon>
        <taxon>Rhodospirillaceae</taxon>
        <taxon>Pararhodospirillum</taxon>
    </lineage>
</organism>
<sequence length="185" mass="19135">MTSPDVTIAVFSDHLAAENAVKILSANGFQMNAISVVGKGYHTEEKVVGFYNTGDRVKFWGLRGAFWGGLWALFLGGLLLTLPVTGPVMVLGGLAATAVAVVENAIVVGGLSALGAALYSLGLPKDSVIEYEAAVIADNFLVMAHGSPEDIARARALLASLEPTHLTVHVGVTAAQPSPLLPAET</sequence>
<dbReference type="InterPro" id="IPR052948">
    <property type="entry name" value="Low_temp-induced_all0457"/>
</dbReference>
<dbReference type="AlphaFoldDB" id="H6SPU3"/>
<dbReference type="OrthoDB" id="515952at2"/>